<dbReference type="RefSeq" id="WP_124845789.1">
    <property type="nucleotide sequence ID" value="NZ_JAUNKP010000003.1"/>
</dbReference>
<comment type="caution">
    <text evidence="1">The sequence shown here is derived from an EMBL/GenBank/DDBJ whole genome shotgun (WGS) entry which is preliminary data.</text>
</comment>
<dbReference type="SUPFAM" id="SSF49899">
    <property type="entry name" value="Concanavalin A-like lectins/glucanases"/>
    <property type="match status" value="1"/>
</dbReference>
<dbReference type="EMBL" id="RQZG01000019">
    <property type="protein sequence ID" value="RRD03512.1"/>
    <property type="molecule type" value="Genomic_DNA"/>
</dbReference>
<name>A0A3P1T220_9ACTN</name>
<dbReference type="OrthoDB" id="9809583at2"/>
<evidence type="ECO:0008006" key="3">
    <source>
        <dbReference type="Google" id="ProtNLM"/>
    </source>
</evidence>
<evidence type="ECO:0000313" key="1">
    <source>
        <dbReference type="EMBL" id="RRD03512.1"/>
    </source>
</evidence>
<organism evidence="1 2">
    <name type="scientific">Arachnia propionica</name>
    <dbReference type="NCBI Taxonomy" id="1750"/>
    <lineage>
        <taxon>Bacteria</taxon>
        <taxon>Bacillati</taxon>
        <taxon>Actinomycetota</taxon>
        <taxon>Actinomycetes</taxon>
        <taxon>Propionibacteriales</taxon>
        <taxon>Propionibacteriaceae</taxon>
        <taxon>Arachnia</taxon>
    </lineage>
</organism>
<protein>
    <recommendedName>
        <fullName evidence="3">GH16 domain-containing protein</fullName>
    </recommendedName>
</protein>
<dbReference type="AlphaFoldDB" id="A0A3P1T220"/>
<reference evidence="1 2" key="1">
    <citation type="submission" date="2018-11" db="EMBL/GenBank/DDBJ databases">
        <title>Genomes From Bacteria Associated with the Canine Oral Cavity: a Test Case for Automated Genome-Based Taxonomic Assignment.</title>
        <authorList>
            <person name="Coil D.A."/>
            <person name="Jospin G."/>
            <person name="Darling A.E."/>
            <person name="Wallis C."/>
            <person name="Davis I.J."/>
            <person name="Harris S."/>
            <person name="Eisen J.A."/>
            <person name="Holcombe L.J."/>
            <person name="O'Flynn C."/>
        </authorList>
    </citation>
    <scope>NUCLEOTIDE SEQUENCE [LARGE SCALE GENOMIC DNA]</scope>
    <source>
        <strain evidence="1 2">OH887_COT-365</strain>
    </source>
</reference>
<sequence>MTDESSHADLLRHRTYGGWSVQRPEHGTLGRYSPDMTRLVPDGVFELRLRLDRAAYQLYREAGVGHEQALHNALLCPSWAGLHSAAALGVWEMEIQAPPSDRVEMVAMLWPDDDQEWPSGEINLMEGRIGTGETMTNLHWADPLSGAPAHDPKMVPVDVTRPHRYAVEVGETTVCWYLDGTLQRRLETPHAPHTTRVHMVVQAGVHRSILDDWHPDLEWEQTILLRPLRAPG</sequence>
<accession>A0A3P1T220</accession>
<evidence type="ECO:0000313" key="2">
    <source>
        <dbReference type="Proteomes" id="UP000280819"/>
    </source>
</evidence>
<gene>
    <name evidence="1" type="ORF">EII34_14010</name>
</gene>
<dbReference type="InterPro" id="IPR013320">
    <property type="entry name" value="ConA-like_dom_sf"/>
</dbReference>
<proteinExistence type="predicted"/>
<dbReference type="Gene3D" id="2.60.120.200">
    <property type="match status" value="1"/>
</dbReference>
<dbReference type="Proteomes" id="UP000280819">
    <property type="component" value="Unassembled WGS sequence"/>
</dbReference>